<accession>A0A6S6QQC6</accession>
<evidence type="ECO:0000256" key="2">
    <source>
        <dbReference type="SAM" id="SignalP"/>
    </source>
</evidence>
<organism evidence="4 5">
    <name type="scientific">Terrihabitans soli</name>
    <dbReference type="NCBI Taxonomy" id="708113"/>
    <lineage>
        <taxon>Bacteria</taxon>
        <taxon>Pseudomonadati</taxon>
        <taxon>Pseudomonadota</taxon>
        <taxon>Alphaproteobacteria</taxon>
        <taxon>Hyphomicrobiales</taxon>
        <taxon>Terrihabitans</taxon>
    </lineage>
</organism>
<feature type="domain" description="Extensin-like C-terminal" evidence="3">
    <location>
        <begin position="225"/>
        <end position="402"/>
    </location>
</feature>
<gene>
    <name evidence="4" type="ORF">IZ6_07000</name>
</gene>
<name>A0A6S6QQC6_9HYPH</name>
<feature type="compositionally biased region" description="Low complexity" evidence="1">
    <location>
        <begin position="68"/>
        <end position="80"/>
    </location>
</feature>
<keyword evidence="5" id="KW-1185">Reference proteome</keyword>
<proteinExistence type="predicted"/>
<dbReference type="Pfam" id="PF06904">
    <property type="entry name" value="Extensin-like_C"/>
    <property type="match status" value="1"/>
</dbReference>
<evidence type="ECO:0000256" key="1">
    <source>
        <dbReference type="SAM" id="MobiDB-lite"/>
    </source>
</evidence>
<dbReference type="InterPro" id="IPR009683">
    <property type="entry name" value="Extensin-like_C"/>
</dbReference>
<evidence type="ECO:0000313" key="5">
    <source>
        <dbReference type="Proteomes" id="UP000515317"/>
    </source>
</evidence>
<keyword evidence="2" id="KW-0732">Signal</keyword>
<evidence type="ECO:0000259" key="3">
    <source>
        <dbReference type="Pfam" id="PF06904"/>
    </source>
</evidence>
<evidence type="ECO:0000313" key="4">
    <source>
        <dbReference type="EMBL" id="BCJ89965.1"/>
    </source>
</evidence>
<feature type="compositionally biased region" description="Basic and acidic residues" evidence="1">
    <location>
        <begin position="81"/>
        <end position="104"/>
    </location>
</feature>
<feature type="compositionally biased region" description="Basic and acidic residues" evidence="1">
    <location>
        <begin position="126"/>
        <end position="160"/>
    </location>
</feature>
<sequence length="402" mass="42730">MNVLAPALLLFVSLTLAASAAPAGPPLHASSLISEIAAAIDGKTKKPKKKRAASSKPAKAPLPKPRPEALAAKPAPATEATPKDGTAEPKPTEASTEPKPEDIAKIPAPVPTPRPDALTVKPPAAEAKKNEEKKAEEKKAEKTEKSGKTEKTAEKPEQTKENPASTKTSEHEMIHAPVPESDTAEFVPLPAPRPKNIKPDYGPHPPPPGLVEAEVPNDPLPDPVCDELEAKGEIEFERLPRIMEGQCGALTPIRLKAFTPKDGPKVTLENPVTTSCQVAGTALGWLTTSVQPAAIKHLGGTIREFRQTGGYECRGRNRDPSAKMSEHGIANALDIGGFERENGVVVPVSDKGEAELGFLNDIRKEACGPFTTVLGPGVAAHEEHFHLDLARRGKDGRTTYCR</sequence>
<protein>
    <submittedName>
        <fullName evidence="4">Extensin family protein</fullName>
    </submittedName>
</protein>
<feature type="chain" id="PRO_5028159714" evidence="2">
    <location>
        <begin position="21"/>
        <end position="402"/>
    </location>
</feature>
<feature type="region of interest" description="Disordered" evidence="1">
    <location>
        <begin position="42"/>
        <end position="194"/>
    </location>
</feature>
<dbReference type="KEGG" id="tso:IZ6_07000"/>
<reference evidence="4 5" key="1">
    <citation type="submission" date="2020-08" db="EMBL/GenBank/DDBJ databases">
        <title>Genome sequence of Rhizobiales bacterium strain IZ6.</title>
        <authorList>
            <person name="Nakai R."/>
            <person name="Naganuma T."/>
        </authorList>
    </citation>
    <scope>NUCLEOTIDE SEQUENCE [LARGE SCALE GENOMIC DNA]</scope>
    <source>
        <strain evidence="4 5">IZ6</strain>
    </source>
</reference>
<dbReference type="Proteomes" id="UP000515317">
    <property type="component" value="Chromosome"/>
</dbReference>
<feature type="signal peptide" evidence="2">
    <location>
        <begin position="1"/>
        <end position="20"/>
    </location>
</feature>
<dbReference type="AlphaFoldDB" id="A0A6S6QQC6"/>
<dbReference type="EMBL" id="AP023361">
    <property type="protein sequence ID" value="BCJ89965.1"/>
    <property type="molecule type" value="Genomic_DNA"/>
</dbReference>